<feature type="signal peptide" evidence="2">
    <location>
        <begin position="1"/>
        <end position="24"/>
    </location>
</feature>
<dbReference type="InParanoid" id="D6Z163"/>
<feature type="region of interest" description="Disordered" evidence="1">
    <location>
        <begin position="143"/>
        <end position="165"/>
    </location>
</feature>
<organism evidence="3 4">
    <name type="scientific">Desulfurivibrio alkaliphilus (strain DSM 19089 / UNIQEM U267 / AHT2)</name>
    <dbReference type="NCBI Taxonomy" id="589865"/>
    <lineage>
        <taxon>Bacteria</taxon>
        <taxon>Pseudomonadati</taxon>
        <taxon>Thermodesulfobacteriota</taxon>
        <taxon>Desulfobulbia</taxon>
        <taxon>Desulfobulbales</taxon>
        <taxon>Desulfobulbaceae</taxon>
        <taxon>Desulfurivibrio</taxon>
    </lineage>
</organism>
<accession>D6Z163</accession>
<keyword evidence="4" id="KW-1185">Reference proteome</keyword>
<gene>
    <name evidence="3" type="ordered locus">DaAHT2_0612</name>
</gene>
<dbReference type="Proteomes" id="UP000001508">
    <property type="component" value="Chromosome"/>
</dbReference>
<sequence length="165" mass="17086">MKKVILSLALVAAVVIVGTQNVHARAGMGPEVRAGAGQSAETIKARQQFHDETVELRRQIVGKQTALQAVLAGDRPDPEVAAALATELFDLRTEKHLKARELGVDLPAAGMGMGRMAHGKRGMMSGRGQMGPGAGQMSCPMMGAGSDAAASDEEAAADGNAHSHH</sequence>
<reference evidence="4" key="1">
    <citation type="submission" date="2010-02" db="EMBL/GenBank/DDBJ databases">
        <title>Complete sequence of Desulfurivibrio alkaliphilus AHT2.</title>
        <authorList>
            <consortium name="US DOE Joint Genome Institute"/>
            <person name="Pitluck S."/>
            <person name="Chertkov O."/>
            <person name="Detter J.C."/>
            <person name="Han C."/>
            <person name="Tapia R."/>
            <person name="Larimer F."/>
            <person name="Land M."/>
            <person name="Hauser L."/>
            <person name="Kyrpides N."/>
            <person name="Mikhailova N."/>
            <person name="Sorokin D.Y."/>
            <person name="Muyzer G."/>
            <person name="Woyke T."/>
        </authorList>
    </citation>
    <scope>NUCLEOTIDE SEQUENCE [LARGE SCALE GENOMIC DNA]</scope>
    <source>
        <strain evidence="4">DSM 19089 / UNIQEM U267 / AHT2</strain>
    </source>
</reference>
<dbReference type="EMBL" id="CP001940">
    <property type="protein sequence ID" value="ADH85318.1"/>
    <property type="molecule type" value="Genomic_DNA"/>
</dbReference>
<dbReference type="AlphaFoldDB" id="D6Z163"/>
<feature type="chain" id="PRO_5003091388" description="Zinc resistance-associated protein" evidence="2">
    <location>
        <begin position="25"/>
        <end position="165"/>
    </location>
</feature>
<evidence type="ECO:0000313" key="3">
    <source>
        <dbReference type="EMBL" id="ADH85318.1"/>
    </source>
</evidence>
<evidence type="ECO:0000313" key="4">
    <source>
        <dbReference type="Proteomes" id="UP000001508"/>
    </source>
</evidence>
<dbReference type="Gene3D" id="1.20.120.1490">
    <property type="match status" value="1"/>
</dbReference>
<protein>
    <recommendedName>
        <fullName evidence="5">Zinc resistance-associated protein</fullName>
    </recommendedName>
</protein>
<name>D6Z163_DESAT</name>
<dbReference type="HOGENOM" id="CLU_1608178_0_0_7"/>
<keyword evidence="2" id="KW-0732">Signal</keyword>
<evidence type="ECO:0000256" key="1">
    <source>
        <dbReference type="SAM" id="MobiDB-lite"/>
    </source>
</evidence>
<dbReference type="eggNOG" id="COG3678">
    <property type="taxonomic scope" value="Bacteria"/>
</dbReference>
<evidence type="ECO:0000256" key="2">
    <source>
        <dbReference type="SAM" id="SignalP"/>
    </source>
</evidence>
<proteinExistence type="predicted"/>
<dbReference type="RefSeq" id="WP_013162849.1">
    <property type="nucleotide sequence ID" value="NC_014216.1"/>
</dbReference>
<dbReference type="KEGG" id="dak:DaAHT2_0612"/>
<evidence type="ECO:0008006" key="5">
    <source>
        <dbReference type="Google" id="ProtNLM"/>
    </source>
</evidence>
<dbReference type="OrthoDB" id="5432589at2"/>